<dbReference type="PANTHER" id="PTHR34613:SF1">
    <property type="entry name" value="SLL6017 PROTEIN"/>
    <property type="match status" value="1"/>
</dbReference>
<evidence type="ECO:0000313" key="1">
    <source>
        <dbReference type="EMBL" id="CAN92331.1"/>
    </source>
</evidence>
<evidence type="ECO:0000313" key="2">
    <source>
        <dbReference type="Proteomes" id="UP000002139"/>
    </source>
</evidence>
<protein>
    <recommendedName>
        <fullName evidence="3">Transposase (putative) YhgA-like domain-containing protein</fullName>
    </recommendedName>
</protein>
<dbReference type="BioCyc" id="SCEL448385:SCE_RS11150-MONOMER"/>
<dbReference type="RefSeq" id="WP_012234806.1">
    <property type="nucleotide sequence ID" value="NC_010162.1"/>
</dbReference>
<dbReference type="HOGENOM" id="CLU_075818_1_0_7"/>
<sequence>MPTLEHNALVEMFREHPELAPRLLAMLLHVEVPPHAAVAVVESSLDQLIPVEFRADLVLELRDESDALVMAIVIEVQRDVDPGKKYSWPAYVAVVRARKRCGTIVLVVAPDAGVAAWAAENIDLGLGRGHVAPLVLGPAVVPEITDPADAEKETELAVLSAVAHGNGPSGLTVVQAALAALGRLDQAHAMVYFQLIWNGLREPMRQALEALVMERQIEGEATFPPFVQKLVDRGKLEGMREGKLEGMREGKLEGMREGELKGMREGELKGMREGELKGKRDTLLRLLARAGIVLTEDERARIQACTNVATLDRWIENVLGAKTATEVLS</sequence>
<dbReference type="OrthoDB" id="5523021at2"/>
<dbReference type="EMBL" id="AM746676">
    <property type="protein sequence ID" value="CAN92331.1"/>
    <property type="molecule type" value="Genomic_DNA"/>
</dbReference>
<reference evidence="1 2" key="1">
    <citation type="journal article" date="2007" name="Nat. Biotechnol.">
        <title>Complete genome sequence of the myxobacterium Sorangium cellulosum.</title>
        <authorList>
            <person name="Schneiker S."/>
            <person name="Perlova O."/>
            <person name="Kaiser O."/>
            <person name="Gerth K."/>
            <person name="Alici A."/>
            <person name="Altmeyer M.O."/>
            <person name="Bartels D."/>
            <person name="Bekel T."/>
            <person name="Beyer S."/>
            <person name="Bode E."/>
            <person name="Bode H.B."/>
            <person name="Bolten C.J."/>
            <person name="Choudhuri J.V."/>
            <person name="Doss S."/>
            <person name="Elnakady Y.A."/>
            <person name="Frank B."/>
            <person name="Gaigalat L."/>
            <person name="Goesmann A."/>
            <person name="Groeger C."/>
            <person name="Gross F."/>
            <person name="Jelsbak L."/>
            <person name="Jelsbak L."/>
            <person name="Kalinowski J."/>
            <person name="Kegler C."/>
            <person name="Knauber T."/>
            <person name="Konietzny S."/>
            <person name="Kopp M."/>
            <person name="Krause L."/>
            <person name="Krug D."/>
            <person name="Linke B."/>
            <person name="Mahmud T."/>
            <person name="Martinez-Arias R."/>
            <person name="McHardy A.C."/>
            <person name="Merai M."/>
            <person name="Meyer F."/>
            <person name="Mormann S."/>
            <person name="Munoz-Dorado J."/>
            <person name="Perez J."/>
            <person name="Pradella S."/>
            <person name="Rachid S."/>
            <person name="Raddatz G."/>
            <person name="Rosenau F."/>
            <person name="Rueckert C."/>
            <person name="Sasse F."/>
            <person name="Scharfe M."/>
            <person name="Schuster S.C."/>
            <person name="Suen G."/>
            <person name="Treuner-Lange A."/>
            <person name="Velicer G.J."/>
            <person name="Vorholter F.-J."/>
            <person name="Weissman K.J."/>
            <person name="Welch R.D."/>
            <person name="Wenzel S.C."/>
            <person name="Whitworth D.E."/>
            <person name="Wilhelm S."/>
            <person name="Wittmann C."/>
            <person name="Bloecker H."/>
            <person name="Puehler A."/>
            <person name="Mueller R."/>
        </authorList>
    </citation>
    <scope>NUCLEOTIDE SEQUENCE [LARGE SCALE GENOMIC DNA]</scope>
    <source>
        <strain evidence="2">So ce56</strain>
    </source>
</reference>
<dbReference type="KEGG" id="scl:sce2172"/>
<evidence type="ECO:0008006" key="3">
    <source>
        <dbReference type="Google" id="ProtNLM"/>
    </source>
</evidence>
<proteinExistence type="predicted"/>
<gene>
    <name evidence="1" type="ordered locus">sce2172</name>
</gene>
<dbReference type="PANTHER" id="PTHR34613">
    <property type="entry name" value="SLL0800 PROTEIN"/>
    <property type="match status" value="1"/>
</dbReference>
<accession>A9FW07</accession>
<dbReference type="STRING" id="448385.sce2172"/>
<dbReference type="eggNOG" id="COG1317">
    <property type="taxonomic scope" value="Bacteria"/>
</dbReference>
<name>A9FW07_SORC5</name>
<organism evidence="1 2">
    <name type="scientific">Sorangium cellulosum (strain So ce56)</name>
    <name type="common">Polyangium cellulosum (strain So ce56)</name>
    <dbReference type="NCBI Taxonomy" id="448385"/>
    <lineage>
        <taxon>Bacteria</taxon>
        <taxon>Pseudomonadati</taxon>
        <taxon>Myxococcota</taxon>
        <taxon>Polyangia</taxon>
        <taxon>Polyangiales</taxon>
        <taxon>Polyangiaceae</taxon>
        <taxon>Sorangium</taxon>
    </lineage>
</organism>
<dbReference type="AlphaFoldDB" id="A9FW07"/>
<dbReference type="Proteomes" id="UP000002139">
    <property type="component" value="Chromosome"/>
</dbReference>
<keyword evidence="2" id="KW-1185">Reference proteome</keyword>